<dbReference type="VEuPathDB" id="FungiDB:ASPZODRAFT_133721"/>
<dbReference type="GeneID" id="34609803"/>
<feature type="compositionally biased region" description="Low complexity" evidence="3">
    <location>
        <begin position="669"/>
        <end position="679"/>
    </location>
</feature>
<feature type="region of interest" description="Disordered" evidence="3">
    <location>
        <begin position="695"/>
        <end position="732"/>
    </location>
</feature>
<dbReference type="STRING" id="1073090.A0A1L9SF98"/>
<keyword evidence="5" id="KW-0732">Signal</keyword>
<name>A0A1L9SF98_9EURO</name>
<evidence type="ECO:0000256" key="5">
    <source>
        <dbReference type="SAM" id="SignalP"/>
    </source>
</evidence>
<feature type="compositionally biased region" description="Basic and acidic residues" evidence="3">
    <location>
        <begin position="717"/>
        <end position="732"/>
    </location>
</feature>
<proteinExistence type="predicted"/>
<keyword evidence="4" id="KW-0812">Transmembrane</keyword>
<dbReference type="AlphaFoldDB" id="A0A1L9SF98"/>
<evidence type="ECO:0000313" key="7">
    <source>
        <dbReference type="Proteomes" id="UP000184188"/>
    </source>
</evidence>
<dbReference type="PANTHER" id="PTHR46228:SF2">
    <property type="entry name" value="KELCH REPEAT PROTEIN (AFU_ORTHOLOGUE AFUA_4G14350)"/>
    <property type="match status" value="1"/>
</dbReference>
<evidence type="ECO:0000313" key="6">
    <source>
        <dbReference type="EMBL" id="OJJ45849.1"/>
    </source>
</evidence>
<evidence type="ECO:0000256" key="1">
    <source>
        <dbReference type="ARBA" id="ARBA00022441"/>
    </source>
</evidence>
<reference evidence="7" key="1">
    <citation type="journal article" date="2017" name="Genome Biol.">
        <title>Comparative genomics reveals high biological diversity and specific adaptations in the industrially and medically important fungal genus Aspergillus.</title>
        <authorList>
            <person name="de Vries R.P."/>
            <person name="Riley R."/>
            <person name="Wiebenga A."/>
            <person name="Aguilar-Osorio G."/>
            <person name="Amillis S."/>
            <person name="Uchima C.A."/>
            <person name="Anderluh G."/>
            <person name="Asadollahi M."/>
            <person name="Askin M."/>
            <person name="Barry K."/>
            <person name="Battaglia E."/>
            <person name="Bayram O."/>
            <person name="Benocci T."/>
            <person name="Braus-Stromeyer S.A."/>
            <person name="Caldana C."/>
            <person name="Canovas D."/>
            <person name="Cerqueira G.C."/>
            <person name="Chen F."/>
            <person name="Chen W."/>
            <person name="Choi C."/>
            <person name="Clum A."/>
            <person name="Dos Santos R.A."/>
            <person name="Damasio A.R."/>
            <person name="Diallinas G."/>
            <person name="Emri T."/>
            <person name="Fekete E."/>
            <person name="Flipphi M."/>
            <person name="Freyberg S."/>
            <person name="Gallo A."/>
            <person name="Gournas C."/>
            <person name="Habgood R."/>
            <person name="Hainaut M."/>
            <person name="Harispe M.L."/>
            <person name="Henrissat B."/>
            <person name="Hilden K.S."/>
            <person name="Hope R."/>
            <person name="Hossain A."/>
            <person name="Karabika E."/>
            <person name="Karaffa L."/>
            <person name="Karanyi Z."/>
            <person name="Krasevec N."/>
            <person name="Kuo A."/>
            <person name="Kusch H."/>
            <person name="LaButti K."/>
            <person name="Lagendijk E.L."/>
            <person name="Lapidus A."/>
            <person name="Levasseur A."/>
            <person name="Lindquist E."/>
            <person name="Lipzen A."/>
            <person name="Logrieco A.F."/>
            <person name="MacCabe A."/>
            <person name="Maekelae M.R."/>
            <person name="Malavazi I."/>
            <person name="Melin P."/>
            <person name="Meyer V."/>
            <person name="Mielnichuk N."/>
            <person name="Miskei M."/>
            <person name="Molnar A.P."/>
            <person name="Mule G."/>
            <person name="Ngan C.Y."/>
            <person name="Orejas M."/>
            <person name="Orosz E."/>
            <person name="Ouedraogo J.P."/>
            <person name="Overkamp K.M."/>
            <person name="Park H.-S."/>
            <person name="Perrone G."/>
            <person name="Piumi F."/>
            <person name="Punt P.J."/>
            <person name="Ram A.F."/>
            <person name="Ramon A."/>
            <person name="Rauscher S."/>
            <person name="Record E."/>
            <person name="Riano-Pachon D.M."/>
            <person name="Robert V."/>
            <person name="Roehrig J."/>
            <person name="Ruller R."/>
            <person name="Salamov A."/>
            <person name="Salih N.S."/>
            <person name="Samson R.A."/>
            <person name="Sandor E."/>
            <person name="Sanguinetti M."/>
            <person name="Schuetze T."/>
            <person name="Sepcic K."/>
            <person name="Shelest E."/>
            <person name="Sherlock G."/>
            <person name="Sophianopoulou V."/>
            <person name="Squina F.M."/>
            <person name="Sun H."/>
            <person name="Susca A."/>
            <person name="Todd R.B."/>
            <person name="Tsang A."/>
            <person name="Unkles S.E."/>
            <person name="van de Wiele N."/>
            <person name="van Rossen-Uffink D."/>
            <person name="Oliveira J.V."/>
            <person name="Vesth T.C."/>
            <person name="Visser J."/>
            <person name="Yu J.-H."/>
            <person name="Zhou M."/>
            <person name="Andersen M.R."/>
            <person name="Archer D.B."/>
            <person name="Baker S.E."/>
            <person name="Benoit I."/>
            <person name="Brakhage A.A."/>
            <person name="Braus G.H."/>
            <person name="Fischer R."/>
            <person name="Frisvad J.C."/>
            <person name="Goldman G.H."/>
            <person name="Houbraken J."/>
            <person name="Oakley B."/>
            <person name="Pocsi I."/>
            <person name="Scazzocchio C."/>
            <person name="Seiboth B."/>
            <person name="vanKuyk P.A."/>
            <person name="Wortman J."/>
            <person name="Dyer P.S."/>
            <person name="Grigoriev I.V."/>
        </authorList>
    </citation>
    <scope>NUCLEOTIDE SEQUENCE [LARGE SCALE GENOMIC DNA]</scope>
    <source>
        <strain evidence="7">CBS 506.65</strain>
    </source>
</reference>
<feature type="signal peptide" evidence="5">
    <location>
        <begin position="1"/>
        <end position="21"/>
    </location>
</feature>
<feature type="compositionally biased region" description="Polar residues" evidence="3">
    <location>
        <begin position="568"/>
        <end position="580"/>
    </location>
</feature>
<sequence>MWFLLETVLTVLAVVVDRTAACSDWETQINISMCNWQELRANVIRDIIYLDGGELWFQQGFSDGCVNYNNDGNADGYIYYLNLSTSFNTSSNFMTVLSNSTVAGGAATDIAPNYIDGYMFANDDEFYLYGGMLRLTNSTQSPSGDEVIGYEAYQYGPYRESFTPGWYEETLSTGVTRYITNGAGASAPSENLGFYFSGMRAPDWGPFTFDGMESNTTANTLITVDMSVMRDEKWYNTSLPDYIPGRANAGLVWVPVAESGVLVAIGGVVDPVEMWQDTGLSTNQTELSESVSPTFMETVSVYDVNTKTWYLQNTTGDTPPQLTQFCVVLASAPDGSSHNIYLYGGYNGIDYEADPSDDVYILSLPSFQWIKAYNGTSTHGRSGHQCIKVYPDQMLAVGGVHVGPTNCLEGGIIVNFNLNTLLFQDDYNPTQWSDYQVPDLVIAQIGGNSSGGATTTAPSSWTNTSLAKIFDTSYNKTITTYWPYGTSDTTTTSTSDHKSDGLPHWAAAVIGVVCGLVVVALLVWFWFYRRRRHQRRVAEAEAVKETGTTEQPKWMYGSGPMAPGPGPKSTSTAVETVANESTADDSVATAATPGTVESGGGVLYEMHDSSPAELPGDYGMPFRTPILSPQPSPMLDSPFPGDQPSPVSPQTPAESDSGQSSRPGHRRSPSSLSTVPSLSIDNVVTSRTTYFHEAFDTGNMQRTRHGSEISEASVSSEGRERFGNETIHELNE</sequence>
<evidence type="ECO:0000256" key="3">
    <source>
        <dbReference type="SAM" id="MobiDB-lite"/>
    </source>
</evidence>
<protein>
    <recommendedName>
        <fullName evidence="8">Kelch repeat protein</fullName>
    </recommendedName>
</protein>
<keyword evidence="4" id="KW-0472">Membrane</keyword>
<organism evidence="6 7">
    <name type="scientific">Penicilliopsis zonata CBS 506.65</name>
    <dbReference type="NCBI Taxonomy" id="1073090"/>
    <lineage>
        <taxon>Eukaryota</taxon>
        <taxon>Fungi</taxon>
        <taxon>Dikarya</taxon>
        <taxon>Ascomycota</taxon>
        <taxon>Pezizomycotina</taxon>
        <taxon>Eurotiomycetes</taxon>
        <taxon>Eurotiomycetidae</taxon>
        <taxon>Eurotiales</taxon>
        <taxon>Aspergillaceae</taxon>
        <taxon>Penicilliopsis</taxon>
    </lineage>
</organism>
<evidence type="ECO:0000256" key="2">
    <source>
        <dbReference type="ARBA" id="ARBA00022737"/>
    </source>
</evidence>
<dbReference type="InterPro" id="IPR015915">
    <property type="entry name" value="Kelch-typ_b-propeller"/>
</dbReference>
<feature type="transmembrane region" description="Helical" evidence="4">
    <location>
        <begin position="505"/>
        <end position="527"/>
    </location>
</feature>
<dbReference type="EMBL" id="KV878344">
    <property type="protein sequence ID" value="OJJ45849.1"/>
    <property type="molecule type" value="Genomic_DNA"/>
</dbReference>
<dbReference type="SUPFAM" id="SSF117281">
    <property type="entry name" value="Kelch motif"/>
    <property type="match status" value="1"/>
</dbReference>
<keyword evidence="4" id="KW-1133">Transmembrane helix</keyword>
<evidence type="ECO:0008006" key="8">
    <source>
        <dbReference type="Google" id="ProtNLM"/>
    </source>
</evidence>
<evidence type="ECO:0000256" key="4">
    <source>
        <dbReference type="SAM" id="Phobius"/>
    </source>
</evidence>
<keyword evidence="1" id="KW-0880">Kelch repeat</keyword>
<gene>
    <name evidence="6" type="ORF">ASPZODRAFT_133721</name>
</gene>
<feature type="chain" id="PRO_5013018998" description="Kelch repeat protein" evidence="5">
    <location>
        <begin position="22"/>
        <end position="732"/>
    </location>
</feature>
<dbReference type="Proteomes" id="UP000184188">
    <property type="component" value="Unassembled WGS sequence"/>
</dbReference>
<feature type="region of interest" description="Disordered" evidence="3">
    <location>
        <begin position="544"/>
        <end position="679"/>
    </location>
</feature>
<accession>A0A1L9SF98</accession>
<dbReference type="OrthoDB" id="540004at2759"/>
<keyword evidence="7" id="KW-1185">Reference proteome</keyword>
<keyword evidence="2" id="KW-0677">Repeat</keyword>
<dbReference type="PANTHER" id="PTHR46228">
    <property type="entry name" value="KELCH DOMAIN-CONTAINING PROTEIN"/>
    <property type="match status" value="1"/>
</dbReference>
<dbReference type="RefSeq" id="XP_022580359.1">
    <property type="nucleotide sequence ID" value="XM_022723338.1"/>
</dbReference>